<gene>
    <name evidence="1" type="ORF">GCM10025751_01590</name>
</gene>
<organism evidence="1 2">
    <name type="scientific">Haladaptatus pallidirubidus</name>
    <dbReference type="NCBI Taxonomy" id="1008152"/>
    <lineage>
        <taxon>Archaea</taxon>
        <taxon>Methanobacteriati</taxon>
        <taxon>Methanobacteriota</taxon>
        <taxon>Stenosarchaea group</taxon>
        <taxon>Halobacteria</taxon>
        <taxon>Halobacteriales</taxon>
        <taxon>Haladaptataceae</taxon>
        <taxon>Haladaptatus</taxon>
    </lineage>
</organism>
<evidence type="ECO:0008006" key="3">
    <source>
        <dbReference type="Google" id="ProtNLM"/>
    </source>
</evidence>
<proteinExistence type="predicted"/>
<accession>A0AAV3UAX3</accession>
<dbReference type="AlphaFoldDB" id="A0AAV3UAX3"/>
<dbReference type="Proteomes" id="UP001501729">
    <property type="component" value="Unassembled WGS sequence"/>
</dbReference>
<name>A0AAV3UAX3_9EURY</name>
<dbReference type="RefSeq" id="WP_227774820.1">
    <property type="nucleotide sequence ID" value="NZ_BAABKX010000001.1"/>
</dbReference>
<dbReference type="InterPro" id="IPR055945">
    <property type="entry name" value="DUF7523"/>
</dbReference>
<comment type="caution">
    <text evidence="1">The sequence shown here is derived from an EMBL/GenBank/DDBJ whole genome shotgun (WGS) entry which is preliminary data.</text>
</comment>
<dbReference type="GeneID" id="68614855"/>
<evidence type="ECO:0000313" key="2">
    <source>
        <dbReference type="Proteomes" id="UP001501729"/>
    </source>
</evidence>
<reference evidence="1 2" key="1">
    <citation type="journal article" date="2019" name="Int. J. Syst. Evol. Microbiol.">
        <title>The Global Catalogue of Microorganisms (GCM) 10K type strain sequencing project: providing services to taxonomists for standard genome sequencing and annotation.</title>
        <authorList>
            <consortium name="The Broad Institute Genomics Platform"/>
            <consortium name="The Broad Institute Genome Sequencing Center for Infectious Disease"/>
            <person name="Wu L."/>
            <person name="Ma J."/>
        </authorList>
    </citation>
    <scope>NUCLEOTIDE SEQUENCE [LARGE SCALE GENOMIC DNA]</scope>
    <source>
        <strain evidence="1 2">JCM 17504</strain>
    </source>
</reference>
<protein>
    <recommendedName>
        <fullName evidence="3">ACT domain-containing protein</fullName>
    </recommendedName>
</protein>
<keyword evidence="2" id="KW-1185">Reference proteome</keyword>
<dbReference type="Pfam" id="PF24367">
    <property type="entry name" value="DUF7523"/>
    <property type="match status" value="1"/>
</dbReference>
<dbReference type="EMBL" id="BAABKX010000001">
    <property type="protein sequence ID" value="GAA5040648.1"/>
    <property type="molecule type" value="Genomic_DNA"/>
</dbReference>
<evidence type="ECO:0000313" key="1">
    <source>
        <dbReference type="EMBL" id="GAA5040648.1"/>
    </source>
</evidence>
<sequence>MSLAETTREAVRRHPFLYSALRAGVLNYTATARFLSDEIGDDTDAIATALNRFSDDVSAYRTDARDVRVTMRSGFGESDENPLLTVGDAEFSPNSGSLTAVLVTGTVDATVLSHVLSRLITVGISVVAAAVADESLVVVVGRRDGANAVRAVENALDSVPELGGR</sequence>